<dbReference type="Gene3D" id="3.40.50.300">
    <property type="entry name" value="P-loop containing nucleotide triphosphate hydrolases"/>
    <property type="match status" value="1"/>
</dbReference>
<dbReference type="OrthoDB" id="5372466at2"/>
<dbReference type="InterPro" id="IPR027417">
    <property type="entry name" value="P-loop_NTPase"/>
</dbReference>
<dbReference type="EMBL" id="LNKT01000045">
    <property type="protein sequence ID" value="KYJ86218.1"/>
    <property type="molecule type" value="Genomic_DNA"/>
</dbReference>
<reference evidence="1 2" key="1">
    <citation type="submission" date="2015-11" db="EMBL/GenBank/DDBJ databases">
        <title>Draft genome of Sulfurovum riftiae 1812E, a member of the Epsilonproteobacteria isolated from the tube of the deep-sea hydrothermal vent tubewom Riftia pachyptila.</title>
        <authorList>
            <person name="Vetriani C."/>
            <person name="Giovannelli D."/>
        </authorList>
    </citation>
    <scope>NUCLEOTIDE SEQUENCE [LARGE SCALE GENOMIC DNA]</scope>
    <source>
        <strain evidence="1 2">1812E</strain>
    </source>
</reference>
<sequence>MIAYNHYIKFIPELENDKKVEGSFDDVVTVRESSLENLPKDLTYEITFFNNQGRDLTHYSDREFARTEKDQLWAFEVKGVVTFIWYSGTLNIEYIPHENFTDELLEYWCLHLMLPVFFTIEGKYDFLHAGAVEVAGKPILFMANSFGGKSTMTDFFLKQGHTLVSDDKVGIFSKQGNFFLVPSHPHHRPYRDRETLGYFFKNILNEPKKIHIIYELERTEADALIEITELNGIEKFKSLRFGSEINLYFLKDKRFIFLTDMAKKIPVFKVMVPWNIDRLEEVHNMICSHTENFNK</sequence>
<dbReference type="AlphaFoldDB" id="A0A151CFB0"/>
<proteinExistence type="predicted"/>
<dbReference type="Proteomes" id="UP000075359">
    <property type="component" value="Unassembled WGS sequence"/>
</dbReference>
<evidence type="ECO:0000313" key="1">
    <source>
        <dbReference type="EMBL" id="KYJ86218.1"/>
    </source>
</evidence>
<accession>A0A151CFB0</accession>
<dbReference type="RefSeq" id="WP_067331703.1">
    <property type="nucleotide sequence ID" value="NZ_LNKT01000045.1"/>
</dbReference>
<keyword evidence="2" id="KW-1185">Reference proteome</keyword>
<dbReference type="STRING" id="1630136.AS592_02315"/>
<evidence type="ECO:0008006" key="3">
    <source>
        <dbReference type="Google" id="ProtNLM"/>
    </source>
</evidence>
<comment type="caution">
    <text evidence="1">The sequence shown here is derived from an EMBL/GenBank/DDBJ whole genome shotgun (WGS) entry which is preliminary data.</text>
</comment>
<dbReference type="SUPFAM" id="SSF53795">
    <property type="entry name" value="PEP carboxykinase-like"/>
    <property type="match status" value="1"/>
</dbReference>
<name>A0A151CFB0_9BACT</name>
<evidence type="ECO:0000313" key="2">
    <source>
        <dbReference type="Proteomes" id="UP000075359"/>
    </source>
</evidence>
<protein>
    <recommendedName>
        <fullName evidence="3">Serine kinase</fullName>
    </recommendedName>
</protein>
<organism evidence="1 2">
    <name type="scientific">Sulfurovum riftiae</name>
    <dbReference type="NCBI Taxonomy" id="1630136"/>
    <lineage>
        <taxon>Bacteria</taxon>
        <taxon>Pseudomonadati</taxon>
        <taxon>Campylobacterota</taxon>
        <taxon>Epsilonproteobacteria</taxon>
        <taxon>Campylobacterales</taxon>
        <taxon>Sulfurovaceae</taxon>
        <taxon>Sulfurovum</taxon>
    </lineage>
</organism>
<gene>
    <name evidence="1" type="ORF">AS592_02315</name>
</gene>